<dbReference type="EMBL" id="GBRH01189980">
    <property type="protein sequence ID" value="JAE07916.1"/>
    <property type="molecule type" value="Transcribed_RNA"/>
</dbReference>
<proteinExistence type="predicted"/>
<protein>
    <submittedName>
        <fullName evidence="1">Uncharacterized protein</fullName>
    </submittedName>
</protein>
<evidence type="ECO:0000313" key="1">
    <source>
        <dbReference type="EMBL" id="JAE07916.1"/>
    </source>
</evidence>
<reference evidence="1" key="1">
    <citation type="submission" date="2014-09" db="EMBL/GenBank/DDBJ databases">
        <authorList>
            <person name="Magalhaes I.L.F."/>
            <person name="Oliveira U."/>
            <person name="Santos F.R."/>
            <person name="Vidigal T.H.D.A."/>
            <person name="Brescovit A.D."/>
            <person name="Santos A.J."/>
        </authorList>
    </citation>
    <scope>NUCLEOTIDE SEQUENCE</scope>
    <source>
        <tissue evidence="1">Shoot tissue taken approximately 20 cm above the soil surface</tissue>
    </source>
</reference>
<sequence length="95" mass="10962">MITEVGGEGVPHVSLSENGFSYHVQQYKVGINVYYMQPYPETSSTVVHEGIGHWVYENSLEMTMNCMQGRYLYQKKRLKASRKLEMAVKKLEILT</sequence>
<reference evidence="1" key="2">
    <citation type="journal article" date="2015" name="Data Brief">
        <title>Shoot transcriptome of the giant reed, Arundo donax.</title>
        <authorList>
            <person name="Barrero R.A."/>
            <person name="Guerrero F.D."/>
            <person name="Moolhuijzen P."/>
            <person name="Goolsby J.A."/>
            <person name="Tidwell J."/>
            <person name="Bellgard S.E."/>
            <person name="Bellgard M.I."/>
        </authorList>
    </citation>
    <scope>NUCLEOTIDE SEQUENCE</scope>
    <source>
        <tissue evidence="1">Shoot tissue taken approximately 20 cm above the soil surface</tissue>
    </source>
</reference>
<organism evidence="1">
    <name type="scientific">Arundo donax</name>
    <name type="common">Giant reed</name>
    <name type="synonym">Donax arundinaceus</name>
    <dbReference type="NCBI Taxonomy" id="35708"/>
    <lineage>
        <taxon>Eukaryota</taxon>
        <taxon>Viridiplantae</taxon>
        <taxon>Streptophyta</taxon>
        <taxon>Embryophyta</taxon>
        <taxon>Tracheophyta</taxon>
        <taxon>Spermatophyta</taxon>
        <taxon>Magnoliopsida</taxon>
        <taxon>Liliopsida</taxon>
        <taxon>Poales</taxon>
        <taxon>Poaceae</taxon>
        <taxon>PACMAD clade</taxon>
        <taxon>Arundinoideae</taxon>
        <taxon>Arundineae</taxon>
        <taxon>Arundo</taxon>
    </lineage>
</organism>
<name>A0A0A9FCP5_ARUDO</name>
<accession>A0A0A9FCP5</accession>
<dbReference type="AlphaFoldDB" id="A0A0A9FCP5"/>